<dbReference type="AlphaFoldDB" id="A0A8J6F427"/>
<dbReference type="EMBL" id="WNTK01000007">
    <property type="protein sequence ID" value="KAG9480190.1"/>
    <property type="molecule type" value="Genomic_DNA"/>
</dbReference>
<proteinExistence type="predicted"/>
<name>A0A8J6F427_ELECQ</name>
<organism evidence="1 2">
    <name type="scientific">Eleutherodactylus coqui</name>
    <name type="common">Puerto Rican coqui</name>
    <dbReference type="NCBI Taxonomy" id="57060"/>
    <lineage>
        <taxon>Eukaryota</taxon>
        <taxon>Metazoa</taxon>
        <taxon>Chordata</taxon>
        <taxon>Craniata</taxon>
        <taxon>Vertebrata</taxon>
        <taxon>Euteleostomi</taxon>
        <taxon>Amphibia</taxon>
        <taxon>Batrachia</taxon>
        <taxon>Anura</taxon>
        <taxon>Neobatrachia</taxon>
        <taxon>Hyloidea</taxon>
        <taxon>Eleutherodactylidae</taxon>
        <taxon>Eleutherodactylinae</taxon>
        <taxon>Eleutherodactylus</taxon>
        <taxon>Eleutherodactylus</taxon>
    </lineage>
</organism>
<gene>
    <name evidence="1" type="ORF">GDO78_011941</name>
</gene>
<comment type="caution">
    <text evidence="1">The sequence shown here is derived from an EMBL/GenBank/DDBJ whole genome shotgun (WGS) entry which is preliminary data.</text>
</comment>
<evidence type="ECO:0000313" key="1">
    <source>
        <dbReference type="EMBL" id="KAG9480190.1"/>
    </source>
</evidence>
<sequence length="82" mass="9474">MLLTLNHTCNIIILCHRYSTSTIPLQWFIYTHRTFQNVHLCGARFELCVGGNKTKMPAGIRKRGKERSNVIIILCNERMIKG</sequence>
<evidence type="ECO:0000313" key="2">
    <source>
        <dbReference type="Proteomes" id="UP000770717"/>
    </source>
</evidence>
<keyword evidence="2" id="KW-1185">Reference proteome</keyword>
<dbReference type="Proteomes" id="UP000770717">
    <property type="component" value="Unassembled WGS sequence"/>
</dbReference>
<accession>A0A8J6F427</accession>
<protein>
    <submittedName>
        <fullName evidence="1">Uncharacterized protein</fullName>
    </submittedName>
</protein>
<reference evidence="1" key="1">
    <citation type="thesis" date="2020" institute="ProQuest LLC" country="789 East Eisenhower Parkway, Ann Arbor, MI, USA">
        <title>Comparative Genomics and Chromosome Evolution.</title>
        <authorList>
            <person name="Mudd A.B."/>
        </authorList>
    </citation>
    <scope>NUCLEOTIDE SEQUENCE</scope>
    <source>
        <strain evidence="1">HN-11 Male</strain>
        <tissue evidence="1">Kidney and liver</tissue>
    </source>
</reference>